<keyword evidence="20" id="KW-1185">Reference proteome</keyword>
<dbReference type="InterPro" id="IPR036890">
    <property type="entry name" value="HATPase_C_sf"/>
</dbReference>
<dbReference type="CDD" id="cd00130">
    <property type="entry name" value="PAS"/>
    <property type="match status" value="2"/>
</dbReference>
<sequence length="1193" mass="132821">MSEQATQLPPEEDLPESAAEDADNTDWQPITDLLRRGLGIDFGCYRAGTVGRRIMRRMELLQLDDVADYATLLAASQEELEALGRDLLIGVTEFFRDPAVFRRLADLLRELLRGRSATEGFRIWSAGCASGEEAYSLAVLLHDVAQEVGFSGDLKVFATDVHKGALEIASRGGYCGELLAGLPGQYLDRYFRSESDGCFRIDPMIRRMLVFAHHNLLSDPPFTRIDLAVCRNLLIYLQAEAQQRVLTALQFSLVPGGHLLLGPSEGVSHLANAFSVLDSGCKLFRKNATPRDGIVAPGIPWVARNPLLASLNQGTRTTVTLDRHLLRDYDLILDRYAPPGMLLNSQRQVLHIFGDLSEYLRPLTGRLTGDMFSNLRDELRPALSTALLRAEQHGEATVVDRVPLLQEESCRYVDVAVACLTDERSDGLHFHVTLRPSDWQPEAGDCSNSNHHEVDSALHRRVADMEQELHSTRHSLQLTIEELQSSNEKLDLANEELISSNEELQSTNEELKSVNEDLYAVNSELEHRNEELQRLNRDHDNLLASTEVGTVFLDQQLRIRKFSSAISAFLKLLPQDLGRPIDHIAYELGSPQEFRERLQQVLESGLRHEQEIHTGADQWVLQRILPFRTDNGSIDGVVLTFTDISAVKQAQAAVAEMNIQLEQKVIERTCELSASEARIRAFIENSGQGFWQLGPDRLTIDLNPALCSMLGYRREEMLGRSPLEFVDAENRSIFLYQMGRIDGTEHRNYEITLLHKDGHPVPVMFSATTHRTVEGKVDSAFAFITDLSEQKRVEQEIRAAKEAAESANRAKTQFLANISHEVRTPLNGIMGMSHLLHMTPLADEQQDYLRHLDDSAQSLLSVINDLLDLTRIESGGFGTEQADFQLDQLARDILRIHQPVAQRKGVLLQLELADGMPGLLRGVPLRLKQVLHNLVGNAVKFTDQGRVVLSISPIIVPGQSLRVRFAVCDSGIGMEPETIKRIFDPFSQADESISRRYGGTGLGLTICRRLTELMGGTIEVESTPGQGSCFTVILPMKTPLGAVVPADAPVRQDSFERNALQVLLAEDQPVGRLYATRLLERLGHRVTAVEDGKQAIEAWEQNCFDLILMDVQMPGIDGTMATASIRQREQEGGVRTPIIALTAHALTGDRSKLMECGFDGYVPKPIDVEGLLAEVNRLITPATVLCSRRGEQP</sequence>
<keyword evidence="8" id="KW-0902">Two-component regulatory system</keyword>
<dbReference type="GO" id="GO:0032259">
    <property type="term" value="P:methylation"/>
    <property type="evidence" value="ECO:0007669"/>
    <property type="project" value="UniProtKB-KW"/>
</dbReference>
<evidence type="ECO:0000259" key="16">
    <source>
        <dbReference type="PROSITE" id="PS50112"/>
    </source>
</evidence>
<dbReference type="RefSeq" id="WP_012468650.1">
    <property type="nucleotide sequence ID" value="NC_010814.1"/>
</dbReference>
<dbReference type="PANTHER" id="PTHR45339">
    <property type="entry name" value="HYBRID SIGNAL TRANSDUCTION HISTIDINE KINASE J"/>
    <property type="match status" value="1"/>
</dbReference>
<dbReference type="InterPro" id="IPR011006">
    <property type="entry name" value="CheY-like_superfamily"/>
</dbReference>
<evidence type="ECO:0000256" key="2">
    <source>
        <dbReference type="ARBA" id="ARBA00012438"/>
    </source>
</evidence>
<dbReference type="SMART" id="SM00448">
    <property type="entry name" value="REC"/>
    <property type="match status" value="1"/>
</dbReference>
<dbReference type="GO" id="GO:0000155">
    <property type="term" value="F:phosphorelay sensor kinase activity"/>
    <property type="evidence" value="ECO:0007669"/>
    <property type="project" value="InterPro"/>
</dbReference>
<dbReference type="EC" id="2.7.13.3" evidence="2"/>
<dbReference type="PRINTS" id="PR00996">
    <property type="entry name" value="CHERMTFRASE"/>
</dbReference>
<evidence type="ECO:0000256" key="11">
    <source>
        <dbReference type="PROSITE-ProRule" id="PRU00169"/>
    </source>
</evidence>
<comment type="catalytic activity">
    <reaction evidence="1">
        <text>ATP + protein L-histidine = ADP + protein N-phospho-L-histidine.</text>
        <dbReference type="EC" id="2.7.13.3"/>
    </reaction>
</comment>
<evidence type="ECO:0000256" key="5">
    <source>
        <dbReference type="ARBA" id="ARBA00022741"/>
    </source>
</evidence>
<dbReference type="InterPro" id="IPR000700">
    <property type="entry name" value="PAS-assoc_C"/>
</dbReference>
<dbReference type="Gene3D" id="3.30.565.10">
    <property type="entry name" value="Histidine kinase-like ATPase, C-terminal domain"/>
    <property type="match status" value="1"/>
</dbReference>
<dbReference type="Gene3D" id="1.10.287.130">
    <property type="match status" value="1"/>
</dbReference>
<feature type="domain" description="CheR-type methyltransferase" evidence="18">
    <location>
        <begin position="24"/>
        <end position="287"/>
    </location>
</feature>
<dbReference type="InterPro" id="IPR035965">
    <property type="entry name" value="PAS-like_dom_sf"/>
</dbReference>
<dbReference type="InterPro" id="IPR022642">
    <property type="entry name" value="CheR_C"/>
</dbReference>
<keyword evidence="19" id="KW-0489">Methyltransferase</keyword>
<evidence type="ECO:0000259" key="17">
    <source>
        <dbReference type="PROSITE" id="PS50113"/>
    </source>
</evidence>
<dbReference type="Proteomes" id="UP000002420">
    <property type="component" value="Chromosome"/>
</dbReference>
<dbReference type="Pfam" id="PF02518">
    <property type="entry name" value="HATPase_c"/>
    <property type="match status" value="1"/>
</dbReference>
<dbReference type="Pfam" id="PF13596">
    <property type="entry name" value="PAS_10"/>
    <property type="match status" value="1"/>
</dbReference>
<keyword evidence="4 19" id="KW-0808">Transferase</keyword>
<dbReference type="EMBL" id="CP001089">
    <property type="protein sequence ID" value="ACD94294.1"/>
    <property type="molecule type" value="Genomic_DNA"/>
</dbReference>
<dbReference type="SMART" id="SM00387">
    <property type="entry name" value="HATPase_c"/>
    <property type="match status" value="1"/>
</dbReference>
<dbReference type="KEGG" id="glo:Glov_0566"/>
<feature type="domain" description="Histidine kinase" evidence="14">
    <location>
        <begin position="817"/>
        <end position="1038"/>
    </location>
</feature>
<dbReference type="InterPro" id="IPR022641">
    <property type="entry name" value="CheR_N"/>
</dbReference>
<feature type="coiled-coil region" evidence="12">
    <location>
        <begin position="476"/>
        <end position="545"/>
    </location>
</feature>
<evidence type="ECO:0000313" key="20">
    <source>
        <dbReference type="Proteomes" id="UP000002420"/>
    </source>
</evidence>
<dbReference type="Pfam" id="PF03705">
    <property type="entry name" value="CheR_N"/>
    <property type="match status" value="1"/>
</dbReference>
<keyword evidence="5" id="KW-0547">Nucleotide-binding</keyword>
<evidence type="ECO:0000256" key="8">
    <source>
        <dbReference type="ARBA" id="ARBA00023012"/>
    </source>
</evidence>
<evidence type="ECO:0000256" key="9">
    <source>
        <dbReference type="ARBA" id="ARBA00064003"/>
    </source>
</evidence>
<keyword evidence="3 11" id="KW-0597">Phosphoprotein</keyword>
<evidence type="ECO:0000259" key="14">
    <source>
        <dbReference type="PROSITE" id="PS50109"/>
    </source>
</evidence>
<evidence type="ECO:0000256" key="6">
    <source>
        <dbReference type="ARBA" id="ARBA00022777"/>
    </source>
</evidence>
<proteinExistence type="predicted"/>
<dbReference type="PROSITE" id="PS50110">
    <property type="entry name" value="RESPONSE_REGULATORY"/>
    <property type="match status" value="1"/>
</dbReference>
<feature type="domain" description="Response regulatory" evidence="15">
    <location>
        <begin position="1061"/>
        <end position="1179"/>
    </location>
</feature>
<dbReference type="SUPFAM" id="SSF47384">
    <property type="entry name" value="Homodimeric domain of signal transducing histidine kinase"/>
    <property type="match status" value="1"/>
</dbReference>
<dbReference type="OrthoDB" id="9786165at2"/>
<dbReference type="InterPro" id="IPR000014">
    <property type="entry name" value="PAS"/>
</dbReference>
<dbReference type="InterPro" id="IPR003594">
    <property type="entry name" value="HATPase_dom"/>
</dbReference>
<dbReference type="InterPro" id="IPR003661">
    <property type="entry name" value="HisK_dim/P_dom"/>
</dbReference>
<feature type="region of interest" description="Disordered" evidence="13">
    <location>
        <begin position="1"/>
        <end position="22"/>
    </location>
</feature>
<dbReference type="AlphaFoldDB" id="B3E382"/>
<feature type="modified residue" description="4-aspartylphosphate" evidence="11">
    <location>
        <position position="1110"/>
    </location>
</feature>
<dbReference type="CDD" id="cd16922">
    <property type="entry name" value="HATPase_EvgS-ArcB-TorS-like"/>
    <property type="match status" value="1"/>
</dbReference>
<dbReference type="PROSITE" id="PS50113">
    <property type="entry name" value="PAC"/>
    <property type="match status" value="2"/>
</dbReference>
<dbReference type="SUPFAM" id="SSF47757">
    <property type="entry name" value="Chemotaxis receptor methyltransferase CheR, N-terminal domain"/>
    <property type="match status" value="1"/>
</dbReference>
<reference evidence="19 20" key="1">
    <citation type="submission" date="2008-05" db="EMBL/GenBank/DDBJ databases">
        <title>Complete sequence of chromosome of Geobacter lovleyi SZ.</title>
        <authorList>
            <consortium name="US DOE Joint Genome Institute"/>
            <person name="Lucas S."/>
            <person name="Copeland A."/>
            <person name="Lapidus A."/>
            <person name="Glavina del Rio T."/>
            <person name="Dalin E."/>
            <person name="Tice H."/>
            <person name="Bruce D."/>
            <person name="Goodwin L."/>
            <person name="Pitluck S."/>
            <person name="Chertkov O."/>
            <person name="Meincke L."/>
            <person name="Brettin T."/>
            <person name="Detter J.C."/>
            <person name="Han C."/>
            <person name="Tapia R."/>
            <person name="Kuske C.R."/>
            <person name="Schmutz J."/>
            <person name="Larimer F."/>
            <person name="Land M."/>
            <person name="Hauser L."/>
            <person name="Kyrpides N."/>
            <person name="Mikhailova N."/>
            <person name="Sung Y."/>
            <person name="Fletcher K.E."/>
            <person name="Ritalahti K.M."/>
            <person name="Loeffler F.E."/>
            <person name="Richardson P."/>
        </authorList>
    </citation>
    <scope>NUCLEOTIDE SEQUENCE [LARGE SCALE GENOMIC DNA]</scope>
    <source>
        <strain evidence="20">ATCC BAA-1151 / DSM 17278 / SZ</strain>
    </source>
</reference>
<dbReference type="FunFam" id="1.10.287.130:FF:000002">
    <property type="entry name" value="Two-component osmosensing histidine kinase"/>
    <property type="match status" value="1"/>
</dbReference>
<dbReference type="Gene3D" id="3.40.50.150">
    <property type="entry name" value="Vaccinia Virus protein VP39"/>
    <property type="match status" value="1"/>
</dbReference>
<dbReference type="SMART" id="SM00138">
    <property type="entry name" value="MeTrc"/>
    <property type="match status" value="1"/>
</dbReference>
<dbReference type="NCBIfam" id="TIGR00229">
    <property type="entry name" value="sensory_box"/>
    <property type="match status" value="1"/>
</dbReference>
<feature type="compositionally biased region" description="Acidic residues" evidence="13">
    <location>
        <begin position="10"/>
        <end position="22"/>
    </location>
</feature>
<evidence type="ECO:0000259" key="15">
    <source>
        <dbReference type="PROSITE" id="PS50110"/>
    </source>
</evidence>
<dbReference type="SMART" id="SM00091">
    <property type="entry name" value="PAS"/>
    <property type="match status" value="2"/>
</dbReference>
<evidence type="ECO:0000259" key="18">
    <source>
        <dbReference type="PROSITE" id="PS50123"/>
    </source>
</evidence>
<dbReference type="eggNOG" id="COG1352">
    <property type="taxonomic scope" value="Bacteria"/>
</dbReference>
<feature type="domain" description="PAC" evidence="17">
    <location>
        <begin position="600"/>
        <end position="656"/>
    </location>
</feature>
<dbReference type="InterPro" id="IPR036097">
    <property type="entry name" value="HisK_dim/P_sf"/>
</dbReference>
<evidence type="ECO:0000256" key="1">
    <source>
        <dbReference type="ARBA" id="ARBA00000085"/>
    </source>
</evidence>
<dbReference type="InterPro" id="IPR001789">
    <property type="entry name" value="Sig_transdc_resp-reg_receiver"/>
</dbReference>
<dbReference type="STRING" id="398767.Glov_0566"/>
<gene>
    <name evidence="19" type="ordered locus">Glov_0566</name>
</gene>
<dbReference type="PROSITE" id="PS50109">
    <property type="entry name" value="HIS_KIN"/>
    <property type="match status" value="1"/>
</dbReference>
<evidence type="ECO:0000256" key="10">
    <source>
        <dbReference type="ARBA" id="ARBA00068150"/>
    </source>
</evidence>
<dbReference type="PANTHER" id="PTHR45339:SF1">
    <property type="entry name" value="HYBRID SIGNAL TRANSDUCTION HISTIDINE KINASE J"/>
    <property type="match status" value="1"/>
</dbReference>
<evidence type="ECO:0000256" key="13">
    <source>
        <dbReference type="SAM" id="MobiDB-lite"/>
    </source>
</evidence>
<dbReference type="SMART" id="SM00388">
    <property type="entry name" value="HisKA"/>
    <property type="match status" value="1"/>
</dbReference>
<dbReference type="PROSITE" id="PS50123">
    <property type="entry name" value="CHER"/>
    <property type="match status" value="1"/>
</dbReference>
<feature type="domain" description="PAS" evidence="16">
    <location>
        <begin position="675"/>
        <end position="732"/>
    </location>
</feature>
<dbReference type="SUPFAM" id="SSF52172">
    <property type="entry name" value="CheY-like"/>
    <property type="match status" value="1"/>
</dbReference>
<evidence type="ECO:0000256" key="3">
    <source>
        <dbReference type="ARBA" id="ARBA00022553"/>
    </source>
</evidence>
<dbReference type="SUPFAM" id="SSF53335">
    <property type="entry name" value="S-adenosyl-L-methionine-dependent methyltransferases"/>
    <property type="match status" value="1"/>
</dbReference>
<keyword evidence="6" id="KW-0418">Kinase</keyword>
<dbReference type="HOGENOM" id="CLU_000892_2_2_7"/>
<dbReference type="SMART" id="SM00086">
    <property type="entry name" value="PAC"/>
    <property type="match status" value="2"/>
</dbReference>
<dbReference type="Gene3D" id="3.40.50.2300">
    <property type="match status" value="1"/>
</dbReference>
<evidence type="ECO:0000256" key="12">
    <source>
        <dbReference type="SAM" id="Coils"/>
    </source>
</evidence>
<dbReference type="Pfam" id="PF00072">
    <property type="entry name" value="Response_reg"/>
    <property type="match status" value="1"/>
</dbReference>
<evidence type="ECO:0000256" key="4">
    <source>
        <dbReference type="ARBA" id="ARBA00022679"/>
    </source>
</evidence>
<accession>B3E382</accession>
<organism evidence="19 20">
    <name type="scientific">Trichlorobacter lovleyi (strain ATCC BAA-1151 / DSM 17278 / SZ)</name>
    <name type="common">Geobacter lovleyi</name>
    <dbReference type="NCBI Taxonomy" id="398767"/>
    <lineage>
        <taxon>Bacteria</taxon>
        <taxon>Pseudomonadati</taxon>
        <taxon>Thermodesulfobacteriota</taxon>
        <taxon>Desulfuromonadia</taxon>
        <taxon>Geobacterales</taxon>
        <taxon>Geobacteraceae</taxon>
        <taxon>Trichlorobacter</taxon>
    </lineage>
</organism>
<evidence type="ECO:0000256" key="7">
    <source>
        <dbReference type="ARBA" id="ARBA00022840"/>
    </source>
</evidence>
<dbReference type="Pfam" id="PF13426">
    <property type="entry name" value="PAS_9"/>
    <property type="match status" value="1"/>
</dbReference>
<dbReference type="GO" id="GO:0005524">
    <property type="term" value="F:ATP binding"/>
    <property type="evidence" value="ECO:0007669"/>
    <property type="project" value="UniProtKB-KW"/>
</dbReference>
<name>B3E382_TRIL1</name>
<dbReference type="InterPro" id="IPR000780">
    <property type="entry name" value="CheR_MeTrfase"/>
</dbReference>
<dbReference type="GO" id="GO:0008757">
    <property type="term" value="F:S-adenosylmethionine-dependent methyltransferase activity"/>
    <property type="evidence" value="ECO:0007669"/>
    <property type="project" value="InterPro"/>
</dbReference>
<dbReference type="CDD" id="cd17546">
    <property type="entry name" value="REC_hyHK_CKI1_RcsC-like"/>
    <property type="match status" value="1"/>
</dbReference>
<dbReference type="Pfam" id="PF01739">
    <property type="entry name" value="CheR"/>
    <property type="match status" value="1"/>
</dbReference>
<dbReference type="PROSITE" id="PS50112">
    <property type="entry name" value="PAS"/>
    <property type="match status" value="1"/>
</dbReference>
<comment type="subunit">
    <text evidence="9">At low DSF concentrations, interacts with RpfF.</text>
</comment>
<keyword evidence="12" id="KW-0175">Coiled coil</keyword>
<dbReference type="InterPro" id="IPR001610">
    <property type="entry name" value="PAC"/>
</dbReference>
<dbReference type="eggNOG" id="COG0642">
    <property type="taxonomic scope" value="Bacteria"/>
</dbReference>
<dbReference type="SUPFAM" id="SSF55874">
    <property type="entry name" value="ATPase domain of HSP90 chaperone/DNA topoisomerase II/histidine kinase"/>
    <property type="match status" value="1"/>
</dbReference>
<dbReference type="Pfam" id="PF00512">
    <property type="entry name" value="HisKA"/>
    <property type="match status" value="1"/>
</dbReference>
<dbReference type="SUPFAM" id="SSF57997">
    <property type="entry name" value="Tropomyosin"/>
    <property type="match status" value="1"/>
</dbReference>
<protein>
    <recommendedName>
        <fullName evidence="10">Sensory/regulatory protein RpfC</fullName>
        <ecNumber evidence="2">2.7.13.3</ecNumber>
    </recommendedName>
</protein>
<dbReference type="Gene3D" id="3.30.450.20">
    <property type="entry name" value="PAS domain"/>
    <property type="match status" value="2"/>
</dbReference>
<evidence type="ECO:0000313" key="19">
    <source>
        <dbReference type="EMBL" id="ACD94294.1"/>
    </source>
</evidence>
<keyword evidence="7" id="KW-0067">ATP-binding</keyword>
<dbReference type="FunFam" id="3.30.565.10:FF:000010">
    <property type="entry name" value="Sensor histidine kinase RcsC"/>
    <property type="match status" value="1"/>
</dbReference>
<dbReference type="SUPFAM" id="SSF55785">
    <property type="entry name" value="PYP-like sensor domain (PAS domain)"/>
    <property type="match status" value="2"/>
</dbReference>
<dbReference type="InterPro" id="IPR005467">
    <property type="entry name" value="His_kinase_dom"/>
</dbReference>
<dbReference type="CDD" id="cd00082">
    <property type="entry name" value="HisKA"/>
    <property type="match status" value="1"/>
</dbReference>
<dbReference type="InterPro" id="IPR029063">
    <property type="entry name" value="SAM-dependent_MTases_sf"/>
</dbReference>
<feature type="domain" description="PAC" evidence="17">
    <location>
        <begin position="747"/>
        <end position="799"/>
    </location>
</feature>